<dbReference type="GeneID" id="76998483"/>
<sequence>MSKIVFFSIPAHGHTNPTIPVVTELVNRGHQVWYYSFLEFQGKIEGAGAAFIACDEFLPQLSQKELNRKVGKDFAALIEMVADTTIALDEKVCKELREIQPDCIVSDSVCFWGKLFAKKLGIPYICSTTTFAFNQHTAKLMKRGFIELWRMIVGLPRINKKIQLLKDHGYEVENFVSIIQNNNETDTIVYTAKEFQPMASTFSERYAFVGPSIRQSPPVQNNKKDRKIIYISLGTVLNQNQDFYQNLIRAFADTDYDVVMSVGEKTEISSLGNIPGNFAVKNFVDQISVLQTADVFITHCGMNSANESLYFGVPMVLFPQHSEQRLVADRVAELGAGLKLQGKKPKYLAEAVSEVLANRTYQENAQKLSETFQNAGGAVEAANVILSKIREKITNTGSPQMK</sequence>
<name>A0AAP9DWL2_PANTH</name>
<evidence type="ECO:0000256" key="1">
    <source>
        <dbReference type="ARBA" id="ARBA00009995"/>
    </source>
</evidence>
<dbReference type="EMBL" id="CP041405">
    <property type="protein sequence ID" value="QDM45718.1"/>
    <property type="molecule type" value="Genomic_DNA"/>
</dbReference>
<evidence type="ECO:0000256" key="3">
    <source>
        <dbReference type="ARBA" id="ARBA00023136"/>
    </source>
</evidence>
<evidence type="ECO:0000259" key="4">
    <source>
        <dbReference type="Pfam" id="PF06722"/>
    </source>
</evidence>
<dbReference type="InterPro" id="IPR035595">
    <property type="entry name" value="UDP_glycos_trans_CS"/>
</dbReference>
<keyword evidence="2" id="KW-0808">Transferase</keyword>
<dbReference type="SUPFAM" id="SSF53756">
    <property type="entry name" value="UDP-Glycosyltransferase/glycogen phosphorylase"/>
    <property type="match status" value="1"/>
</dbReference>
<dbReference type="EMBL" id="JAMDMM010000009">
    <property type="protein sequence ID" value="MCY9606234.1"/>
    <property type="molecule type" value="Genomic_DNA"/>
</dbReference>
<evidence type="ECO:0000313" key="6">
    <source>
        <dbReference type="EMBL" id="QDM45718.1"/>
    </source>
</evidence>
<keyword evidence="8" id="KW-1185">Reference proteome</keyword>
<dbReference type="GO" id="GO:0016758">
    <property type="term" value="F:hexosyltransferase activity"/>
    <property type="evidence" value="ECO:0007669"/>
    <property type="project" value="InterPro"/>
</dbReference>
<dbReference type="InterPro" id="IPR002213">
    <property type="entry name" value="UDP_glucos_trans"/>
</dbReference>
<proteinExistence type="inferred from homology"/>
<reference evidence="5 8" key="2">
    <citation type="submission" date="2022-05" db="EMBL/GenBank/DDBJ databases">
        <title>Genome Sequencing of Bee-Associated Microbes.</title>
        <authorList>
            <person name="Dunlap C."/>
        </authorList>
    </citation>
    <scope>NUCLEOTIDE SEQUENCE [LARGE SCALE GENOMIC DNA]</scope>
    <source>
        <strain evidence="5 8">NRRL B-14613</strain>
    </source>
</reference>
<dbReference type="InterPro" id="IPR006326">
    <property type="entry name" value="UDPGT_MGT-like"/>
</dbReference>
<keyword evidence="3" id="KW-0472">Membrane</keyword>
<dbReference type="AlphaFoldDB" id="A0AAP9DWL2"/>
<reference evidence="6 7" key="1">
    <citation type="submission" date="2019-07" db="EMBL/GenBank/DDBJ databases">
        <title>Paenibacillus thiaminolyticus NRRL B-4156.</title>
        <authorList>
            <person name="Hehnly C."/>
            <person name="Zhang L."/>
        </authorList>
    </citation>
    <scope>NUCLEOTIDE SEQUENCE [LARGE SCALE GENOMIC DNA]</scope>
    <source>
        <strain evidence="6 7">NRRL B-4156</strain>
    </source>
</reference>
<dbReference type="InterPro" id="IPR010610">
    <property type="entry name" value="EryCIII-like_C"/>
</dbReference>
<dbReference type="CDD" id="cd03784">
    <property type="entry name" value="GT1_Gtf-like"/>
    <property type="match status" value="1"/>
</dbReference>
<evidence type="ECO:0000313" key="7">
    <source>
        <dbReference type="Proteomes" id="UP000315377"/>
    </source>
</evidence>
<dbReference type="PANTHER" id="PTHR21015">
    <property type="entry name" value="UDP-N-ACETYLGLUCOSAMINE--N-ACETYLMURAMYL-(PENTAPEPTIDE) PYROPHOSPHORYL-UNDECAPRENOL N-ACETYLGLUCOSAMINE TRANSFERASE 1"/>
    <property type="match status" value="1"/>
</dbReference>
<dbReference type="PROSITE" id="PS00375">
    <property type="entry name" value="UDPGT"/>
    <property type="match status" value="1"/>
</dbReference>
<dbReference type="Gene3D" id="3.40.50.2000">
    <property type="entry name" value="Glycogen Phosphorylase B"/>
    <property type="match status" value="2"/>
</dbReference>
<evidence type="ECO:0000313" key="5">
    <source>
        <dbReference type="EMBL" id="MCY9606234.1"/>
    </source>
</evidence>
<comment type="similarity">
    <text evidence="1">Belongs to the UDP-glycosyltransferase family.</text>
</comment>
<evidence type="ECO:0000313" key="8">
    <source>
        <dbReference type="Proteomes" id="UP001209276"/>
    </source>
</evidence>
<dbReference type="Pfam" id="PF06722">
    <property type="entry name" value="EryCIII-like_C"/>
    <property type="match status" value="1"/>
</dbReference>
<dbReference type="Proteomes" id="UP001209276">
    <property type="component" value="Unassembled WGS sequence"/>
</dbReference>
<dbReference type="NCBIfam" id="TIGR01426">
    <property type="entry name" value="MGT"/>
    <property type="match status" value="1"/>
</dbReference>
<accession>A0AAP9DWL2</accession>
<dbReference type="RefSeq" id="WP_087443088.1">
    <property type="nucleotide sequence ID" value="NZ_CABMNB010000030.1"/>
</dbReference>
<dbReference type="FunFam" id="3.40.50.2000:FF:000072">
    <property type="entry name" value="Glycosyl transferase"/>
    <property type="match status" value="1"/>
</dbReference>
<feature type="domain" description="Erythromycin biosynthesis protein CIII-like C-terminal" evidence="4">
    <location>
        <begin position="247"/>
        <end position="371"/>
    </location>
</feature>
<organism evidence="6 7">
    <name type="scientific">Paenibacillus thiaminolyticus</name>
    <name type="common">Bacillus thiaminolyticus</name>
    <dbReference type="NCBI Taxonomy" id="49283"/>
    <lineage>
        <taxon>Bacteria</taxon>
        <taxon>Bacillati</taxon>
        <taxon>Bacillota</taxon>
        <taxon>Bacilli</taxon>
        <taxon>Bacillales</taxon>
        <taxon>Paenibacillaceae</taxon>
        <taxon>Paenibacillus</taxon>
    </lineage>
</organism>
<protein>
    <submittedName>
        <fullName evidence="6">Glucosyltransferase</fullName>
    </submittedName>
</protein>
<dbReference type="GO" id="GO:0008194">
    <property type="term" value="F:UDP-glycosyltransferase activity"/>
    <property type="evidence" value="ECO:0007669"/>
    <property type="project" value="InterPro"/>
</dbReference>
<dbReference type="Proteomes" id="UP000315377">
    <property type="component" value="Chromosome"/>
</dbReference>
<evidence type="ECO:0000256" key="2">
    <source>
        <dbReference type="ARBA" id="ARBA00022679"/>
    </source>
</evidence>
<gene>
    <name evidence="6" type="ORF">FLT43_21215</name>
    <name evidence="5" type="ORF">M5W83_03545</name>
</gene>
<dbReference type="PANTHER" id="PTHR21015:SF22">
    <property type="entry name" value="GLYCOSYLTRANSFERASE"/>
    <property type="match status" value="1"/>
</dbReference>